<proteinExistence type="predicted"/>
<accession>A0A2S7EMX9</accession>
<gene>
    <name evidence="1" type="ORF">XhyaCFBP1156_21135</name>
</gene>
<evidence type="ECO:0000313" key="2">
    <source>
        <dbReference type="Proteomes" id="UP000238261"/>
    </source>
</evidence>
<dbReference type="RefSeq" id="WP_046981271.1">
    <property type="nucleotide sequence ID" value="NZ_CP043476.1"/>
</dbReference>
<keyword evidence="2" id="KW-1185">Reference proteome</keyword>
<dbReference type="AlphaFoldDB" id="A0A2S7EMX9"/>
<comment type="caution">
    <text evidence="1">The sequence shown here is derived from an EMBL/GenBank/DDBJ whole genome shotgun (WGS) entry which is preliminary data.</text>
</comment>
<reference evidence="2" key="1">
    <citation type="submission" date="2016-08" db="EMBL/GenBank/DDBJ databases">
        <authorList>
            <person name="Merda D."/>
            <person name="Briand M."/>
            <person name="Taghouti G."/>
            <person name="Carrere S."/>
            <person name="Gouzy J."/>
            <person name="Portier P."/>
            <person name="Jacques M.-A."/>
            <person name="Fischer-Le Saux M."/>
        </authorList>
    </citation>
    <scope>NUCLEOTIDE SEQUENCE [LARGE SCALE GENOMIC DNA]</scope>
    <source>
        <strain evidence="2">CFBP1156</strain>
    </source>
</reference>
<evidence type="ECO:0000313" key="1">
    <source>
        <dbReference type="EMBL" id="PPU92133.1"/>
    </source>
</evidence>
<organism evidence="1 2">
    <name type="scientific">Xanthomonas hyacinthi</name>
    <dbReference type="NCBI Taxonomy" id="56455"/>
    <lineage>
        <taxon>Bacteria</taxon>
        <taxon>Pseudomonadati</taxon>
        <taxon>Pseudomonadota</taxon>
        <taxon>Gammaproteobacteria</taxon>
        <taxon>Lysobacterales</taxon>
        <taxon>Lysobacteraceae</taxon>
        <taxon>Xanthomonas</taxon>
    </lineage>
</organism>
<name>A0A2S7EMX9_9XANT</name>
<protein>
    <submittedName>
        <fullName evidence="1">Uncharacterized protein</fullName>
    </submittedName>
</protein>
<dbReference type="Proteomes" id="UP000238261">
    <property type="component" value="Unassembled WGS sequence"/>
</dbReference>
<sequence length="65" mass="7085">MAADQVSPEILDLLQIVAPDGVIALSDIPTGHREAFWLFSATIICFPHNGRNSTAGDDWHGPRKD</sequence>
<dbReference type="EMBL" id="MDEG01000062">
    <property type="protein sequence ID" value="PPU92133.1"/>
    <property type="molecule type" value="Genomic_DNA"/>
</dbReference>